<name>A0A1I7XYC8_9BILA</name>
<dbReference type="Pfam" id="PF13865">
    <property type="entry name" value="FoP_duplication"/>
    <property type="match status" value="1"/>
</dbReference>
<dbReference type="InterPro" id="IPR025715">
    <property type="entry name" value="FoP_C"/>
</dbReference>
<keyword evidence="4" id="KW-1185">Reference proteome</keyword>
<accession>A0A1I7XYC8</accession>
<evidence type="ECO:0000313" key="4">
    <source>
        <dbReference type="Proteomes" id="UP000095287"/>
    </source>
</evidence>
<reference evidence="5" key="1">
    <citation type="submission" date="2016-11" db="UniProtKB">
        <authorList>
            <consortium name="WormBaseParasite"/>
        </authorList>
    </citation>
    <scope>IDENTIFICATION</scope>
</reference>
<dbReference type="AlphaFoldDB" id="A0A1I7XYC8"/>
<dbReference type="WBParaSite" id="L893_g10567.t1">
    <property type="protein sequence ID" value="L893_g10567.t1"/>
    <property type="gene ID" value="L893_g10567"/>
</dbReference>
<dbReference type="GO" id="GO:0003723">
    <property type="term" value="F:RNA binding"/>
    <property type="evidence" value="ECO:0007669"/>
    <property type="project" value="UniProtKB-KW"/>
</dbReference>
<dbReference type="Proteomes" id="UP000095287">
    <property type="component" value="Unplaced"/>
</dbReference>
<feature type="domain" description="Chromatin target of PRMT1 protein C-terminal" evidence="3">
    <location>
        <begin position="214"/>
        <end position="270"/>
    </location>
</feature>
<evidence type="ECO:0000256" key="2">
    <source>
        <dbReference type="SAM" id="MobiDB-lite"/>
    </source>
</evidence>
<proteinExistence type="predicted"/>
<protein>
    <submittedName>
        <fullName evidence="5">FoP_duplication domain-containing protein</fullName>
    </submittedName>
</protein>
<feature type="compositionally biased region" description="Basic and acidic residues" evidence="2">
    <location>
        <begin position="246"/>
        <end position="281"/>
    </location>
</feature>
<sequence length="281" mass="32361">MSLHERFSRMKSVVERPPVRSAPVFNGNAHMDVDLREEPALNPRGRSFLYDDYMDNDLNSDGLTPQAQARITTEREQLRVQSSRAGYSGHVGPSRPRVMINRVAPRGYVDLDNTDGGDAYYDDVPQDVEYVMEERPRIRTRYVDVVRPRPRPRQVVTEVVEVVRPQKPRYISREKIIQHKQRSVPIEQRLSVVKKPMSKRIAPVVKSPAARSSTFVKKSSVPMKANTGRIIKKKMPPKPAPKSKTKTVEKKKPLTKEELDKELEEYMRKSNHPRIDVSDLK</sequence>
<feature type="compositionally biased region" description="Basic residues" evidence="2">
    <location>
        <begin position="230"/>
        <end position="245"/>
    </location>
</feature>
<evidence type="ECO:0000313" key="5">
    <source>
        <dbReference type="WBParaSite" id="L893_g10567.t1"/>
    </source>
</evidence>
<feature type="region of interest" description="Disordered" evidence="2">
    <location>
        <begin position="227"/>
        <end position="281"/>
    </location>
</feature>
<evidence type="ECO:0000256" key="1">
    <source>
        <dbReference type="ARBA" id="ARBA00022884"/>
    </source>
</evidence>
<organism evidence="4 5">
    <name type="scientific">Steinernema glaseri</name>
    <dbReference type="NCBI Taxonomy" id="37863"/>
    <lineage>
        <taxon>Eukaryota</taxon>
        <taxon>Metazoa</taxon>
        <taxon>Ecdysozoa</taxon>
        <taxon>Nematoda</taxon>
        <taxon>Chromadorea</taxon>
        <taxon>Rhabditida</taxon>
        <taxon>Tylenchina</taxon>
        <taxon>Panagrolaimomorpha</taxon>
        <taxon>Strongyloidoidea</taxon>
        <taxon>Steinernematidae</taxon>
        <taxon>Steinernema</taxon>
    </lineage>
</organism>
<keyword evidence="1" id="KW-0694">RNA-binding</keyword>
<evidence type="ECO:0000259" key="3">
    <source>
        <dbReference type="Pfam" id="PF13865"/>
    </source>
</evidence>